<dbReference type="SFLD" id="SFLDS00029">
    <property type="entry name" value="Radical_SAM"/>
    <property type="match status" value="1"/>
</dbReference>
<name>A0A381NML3_9ZZZZ</name>
<dbReference type="Pfam" id="PF04055">
    <property type="entry name" value="Radical_SAM"/>
    <property type="match status" value="1"/>
</dbReference>
<dbReference type="InterPro" id="IPR013785">
    <property type="entry name" value="Aldolase_TIM"/>
</dbReference>
<dbReference type="GO" id="GO:0051539">
    <property type="term" value="F:4 iron, 4 sulfur cluster binding"/>
    <property type="evidence" value="ECO:0007669"/>
    <property type="project" value="UniProtKB-KW"/>
</dbReference>
<keyword evidence="4" id="KW-0479">Metal-binding</keyword>
<keyword evidence="5" id="KW-0408">Iron</keyword>
<dbReference type="InterPro" id="IPR058240">
    <property type="entry name" value="rSAM_sf"/>
</dbReference>
<evidence type="ECO:0000256" key="3">
    <source>
        <dbReference type="ARBA" id="ARBA00022691"/>
    </source>
</evidence>
<gene>
    <name evidence="9" type="ORF">METZ01_LOCUS8601</name>
</gene>
<keyword evidence="3" id="KW-0949">S-adenosyl-L-methionine</keyword>
<dbReference type="PANTHER" id="PTHR43288">
    <property type="entry name" value="BIOTIN SYNTHASE-RELATED PROTEIN, RADICAL SAM SUPERFAMILY"/>
    <property type="match status" value="1"/>
</dbReference>
<comment type="cofactor">
    <cofactor evidence="7">
        <name>[2Fe-2S] cluster</name>
        <dbReference type="ChEBI" id="CHEBI:190135"/>
    </cofactor>
</comment>
<proteinExistence type="predicted"/>
<evidence type="ECO:0000256" key="2">
    <source>
        <dbReference type="ARBA" id="ARBA00022485"/>
    </source>
</evidence>
<dbReference type="Pfam" id="PF06968">
    <property type="entry name" value="BATS"/>
    <property type="match status" value="1"/>
</dbReference>
<dbReference type="InterPro" id="IPR007197">
    <property type="entry name" value="rSAM"/>
</dbReference>
<dbReference type="Gene3D" id="3.20.20.70">
    <property type="entry name" value="Aldolase class I"/>
    <property type="match status" value="1"/>
</dbReference>
<evidence type="ECO:0000256" key="6">
    <source>
        <dbReference type="ARBA" id="ARBA00023014"/>
    </source>
</evidence>
<dbReference type="GO" id="GO:0003824">
    <property type="term" value="F:catalytic activity"/>
    <property type="evidence" value="ECO:0007669"/>
    <property type="project" value="InterPro"/>
</dbReference>
<dbReference type="PROSITE" id="PS51918">
    <property type="entry name" value="RADICAL_SAM"/>
    <property type="match status" value="1"/>
</dbReference>
<evidence type="ECO:0000259" key="8">
    <source>
        <dbReference type="PROSITE" id="PS51918"/>
    </source>
</evidence>
<protein>
    <recommendedName>
        <fullName evidence="8">Radical SAM core domain-containing protein</fullName>
    </recommendedName>
</protein>
<keyword evidence="6" id="KW-0411">Iron-sulfur</keyword>
<dbReference type="GO" id="GO:0042364">
    <property type="term" value="P:water-soluble vitamin biosynthetic process"/>
    <property type="evidence" value="ECO:0007669"/>
    <property type="project" value="UniProtKB-ARBA"/>
</dbReference>
<feature type="domain" description="Radical SAM core" evidence="8">
    <location>
        <begin position="43"/>
        <end position="268"/>
    </location>
</feature>
<sequence length="328" mass="35572">MTAPKAELEPLFEQAWTQSRQRFGNSISLNVPGMVSYETEHIAEDDPFRFPSISITGPACSLGCEHCDAKMVETMIPATTPKALWEMFLKTVERGGTGCLVSGGSTLAGDVPLLRFIPTIKRAKQELGLAIVVHTGVVYEEVAAALGEAGIDGAMLDIMGSNDTIREIYHLDLMKEAFEHSMELLNRHGVPLMPHIVVGLHRGELRGEAEAVRMIARYNPERVMVVAFKPLLGTPMENSPTSTPLEIARVVLACRLAMPDTPVIMGCARPPGEHKVETDRLVIRAGVNGMAYPSEEGHDFARELGLDISVSSGCCCLMNDKARGGCCN</sequence>
<evidence type="ECO:0000256" key="7">
    <source>
        <dbReference type="ARBA" id="ARBA00034078"/>
    </source>
</evidence>
<organism evidence="9">
    <name type="scientific">marine metagenome</name>
    <dbReference type="NCBI Taxonomy" id="408172"/>
    <lineage>
        <taxon>unclassified sequences</taxon>
        <taxon>metagenomes</taxon>
        <taxon>ecological metagenomes</taxon>
    </lineage>
</organism>
<dbReference type="GO" id="GO:0046872">
    <property type="term" value="F:metal ion binding"/>
    <property type="evidence" value="ECO:0007669"/>
    <property type="project" value="UniProtKB-KW"/>
</dbReference>
<dbReference type="InterPro" id="IPR010722">
    <property type="entry name" value="BATS_dom"/>
</dbReference>
<dbReference type="EMBL" id="UINC01000458">
    <property type="protein sequence ID" value="SUZ55747.1"/>
    <property type="molecule type" value="Genomic_DNA"/>
</dbReference>
<dbReference type="AlphaFoldDB" id="A0A381NML3"/>
<evidence type="ECO:0000256" key="5">
    <source>
        <dbReference type="ARBA" id="ARBA00023004"/>
    </source>
</evidence>
<dbReference type="CDD" id="cd01335">
    <property type="entry name" value="Radical_SAM"/>
    <property type="match status" value="1"/>
</dbReference>
<comment type="cofactor">
    <cofactor evidence="1">
        <name>[4Fe-4S] cluster</name>
        <dbReference type="ChEBI" id="CHEBI:49883"/>
    </cofactor>
</comment>
<dbReference type="InterPro" id="IPR006638">
    <property type="entry name" value="Elp3/MiaA/NifB-like_rSAM"/>
</dbReference>
<evidence type="ECO:0000256" key="4">
    <source>
        <dbReference type="ARBA" id="ARBA00022723"/>
    </source>
</evidence>
<dbReference type="PANTHER" id="PTHR43288:SF2">
    <property type="entry name" value="RADICAL SAM CORE DOMAIN-CONTAINING PROTEIN"/>
    <property type="match status" value="1"/>
</dbReference>
<dbReference type="GO" id="GO:0044272">
    <property type="term" value="P:sulfur compound biosynthetic process"/>
    <property type="evidence" value="ECO:0007669"/>
    <property type="project" value="UniProtKB-ARBA"/>
</dbReference>
<dbReference type="SFLD" id="SFLDG01113">
    <property type="entry name" value="Uncharacterised_Radical_SAM_Su"/>
    <property type="match status" value="1"/>
</dbReference>
<accession>A0A381NML3</accession>
<reference evidence="9" key="1">
    <citation type="submission" date="2018-05" db="EMBL/GenBank/DDBJ databases">
        <authorList>
            <person name="Lanie J.A."/>
            <person name="Ng W.-L."/>
            <person name="Kazmierczak K.M."/>
            <person name="Andrzejewski T.M."/>
            <person name="Davidsen T.M."/>
            <person name="Wayne K.J."/>
            <person name="Tettelin H."/>
            <person name="Glass J.I."/>
            <person name="Rusch D."/>
            <person name="Podicherti R."/>
            <person name="Tsui H.-C.T."/>
            <person name="Winkler M.E."/>
        </authorList>
    </citation>
    <scope>NUCLEOTIDE SEQUENCE</scope>
</reference>
<keyword evidence="2" id="KW-0004">4Fe-4S</keyword>
<dbReference type="SUPFAM" id="SSF102114">
    <property type="entry name" value="Radical SAM enzymes"/>
    <property type="match status" value="1"/>
</dbReference>
<evidence type="ECO:0000256" key="1">
    <source>
        <dbReference type="ARBA" id="ARBA00001966"/>
    </source>
</evidence>
<evidence type="ECO:0000313" key="9">
    <source>
        <dbReference type="EMBL" id="SUZ55747.1"/>
    </source>
</evidence>
<dbReference type="SMART" id="SM00729">
    <property type="entry name" value="Elp3"/>
    <property type="match status" value="1"/>
</dbReference>